<dbReference type="STRING" id="1122192.SAMN02745673_04433"/>
<dbReference type="InterPro" id="IPR000873">
    <property type="entry name" value="AMP-dep_synth/lig_dom"/>
</dbReference>
<feature type="region of interest" description="Disordered" evidence="2">
    <location>
        <begin position="452"/>
        <end position="484"/>
    </location>
</feature>
<evidence type="ECO:0000256" key="2">
    <source>
        <dbReference type="SAM" id="MobiDB-lite"/>
    </source>
</evidence>
<dbReference type="InterPro" id="IPR025110">
    <property type="entry name" value="AMP-bd_C"/>
</dbReference>
<keyword evidence="6" id="KW-1185">Reference proteome</keyword>
<evidence type="ECO:0000259" key="4">
    <source>
        <dbReference type="Pfam" id="PF13193"/>
    </source>
</evidence>
<dbReference type="OrthoDB" id="3465883at2"/>
<reference evidence="5 6" key="1">
    <citation type="submission" date="2017-02" db="EMBL/GenBank/DDBJ databases">
        <authorList>
            <person name="Peterson S.W."/>
        </authorList>
    </citation>
    <scope>NUCLEOTIDE SEQUENCE [LARGE SCALE GENOMIC DNA]</scope>
    <source>
        <strain evidence="5 6">DSM 45154</strain>
    </source>
</reference>
<evidence type="ECO:0000313" key="5">
    <source>
        <dbReference type="EMBL" id="SKA35206.1"/>
    </source>
</evidence>
<dbReference type="Pfam" id="PF00501">
    <property type="entry name" value="AMP-binding"/>
    <property type="match status" value="1"/>
</dbReference>
<dbReference type="CDD" id="cd04433">
    <property type="entry name" value="AFD_class_I"/>
    <property type="match status" value="1"/>
</dbReference>
<dbReference type="GO" id="GO:0044550">
    <property type="term" value="P:secondary metabolite biosynthetic process"/>
    <property type="evidence" value="ECO:0007669"/>
    <property type="project" value="TreeGrafter"/>
</dbReference>
<accession>A0A1T4T453</accession>
<organism evidence="5 6">
    <name type="scientific">Marinactinospora thermotolerans DSM 45154</name>
    <dbReference type="NCBI Taxonomy" id="1122192"/>
    <lineage>
        <taxon>Bacteria</taxon>
        <taxon>Bacillati</taxon>
        <taxon>Actinomycetota</taxon>
        <taxon>Actinomycetes</taxon>
        <taxon>Streptosporangiales</taxon>
        <taxon>Nocardiopsidaceae</taxon>
        <taxon>Marinactinospora</taxon>
    </lineage>
</organism>
<name>A0A1T4T453_9ACTN</name>
<dbReference type="SUPFAM" id="SSF56801">
    <property type="entry name" value="Acetyl-CoA synthetase-like"/>
    <property type="match status" value="1"/>
</dbReference>
<sequence>MADSLLELLRAWTRAGGGERVALLDTTGHVSYRRLLRAVEEAVGRFRGEGVTEQGRIALVARNDIPSVVAFAAINAIGAPVLVLHDRMARAERDTAVRGFGAGHVVEDGHVVAVARTGDPPGLPPGPAIAMVTSGTLGRPRIVCRAWAGSMANSRAYAQALGLEPIDCVLTTSPLNHSYSLEAGILAALSAGAGHAIPSVPATPAGVAALVHRGAVTVLQTVPALYRWYAGSGIPQMRVWKRCVSAGDLLPPEIAEEWARRGAPLWNHYGASEIGQITLGPADPAGSVGRPLEGIDVCAPQTAGAPGAVRVRCAGLSPLLVTEEGAEPIADSDGWVDIGDLGRVDGFGRLYLAGRQGGLLNIAGNKVDPAEVEAEIRRLPGVRDCAVVGREVDGAVRLWAFVEPSPGSEPSSLDPRALRARLRGRLSPTKVPTVVRVVEELPRTGTGKIRRWLLGASPQAAAATGGRAPGPGPRPSDPRPQEEP</sequence>
<feature type="compositionally biased region" description="Low complexity" evidence="2">
    <location>
        <begin position="455"/>
        <end position="466"/>
    </location>
</feature>
<dbReference type="InterPro" id="IPR045851">
    <property type="entry name" value="AMP-bd_C_sf"/>
</dbReference>
<evidence type="ECO:0000256" key="1">
    <source>
        <dbReference type="ARBA" id="ARBA00022598"/>
    </source>
</evidence>
<dbReference type="AlphaFoldDB" id="A0A1T4T453"/>
<protein>
    <submittedName>
        <fullName evidence="5">Fatty acid CoA ligase FadD22</fullName>
    </submittedName>
</protein>
<dbReference type="EMBL" id="FUWS01000014">
    <property type="protein sequence ID" value="SKA35206.1"/>
    <property type="molecule type" value="Genomic_DNA"/>
</dbReference>
<gene>
    <name evidence="5" type="ORF">SAMN02745673_04433</name>
</gene>
<dbReference type="Proteomes" id="UP000190637">
    <property type="component" value="Unassembled WGS sequence"/>
</dbReference>
<evidence type="ECO:0000313" key="6">
    <source>
        <dbReference type="Proteomes" id="UP000190637"/>
    </source>
</evidence>
<feature type="domain" description="AMP-dependent synthetase/ligase" evidence="3">
    <location>
        <begin position="17"/>
        <end position="297"/>
    </location>
</feature>
<dbReference type="GO" id="GO:0016878">
    <property type="term" value="F:acid-thiol ligase activity"/>
    <property type="evidence" value="ECO:0007669"/>
    <property type="project" value="TreeGrafter"/>
</dbReference>
<dbReference type="Gene3D" id="3.40.50.12780">
    <property type="entry name" value="N-terminal domain of ligase-like"/>
    <property type="match status" value="1"/>
</dbReference>
<feature type="domain" description="AMP-binding enzyme C-terminal" evidence="4">
    <location>
        <begin position="371"/>
        <end position="448"/>
    </location>
</feature>
<evidence type="ECO:0000259" key="3">
    <source>
        <dbReference type="Pfam" id="PF00501"/>
    </source>
</evidence>
<dbReference type="Pfam" id="PF13193">
    <property type="entry name" value="AMP-binding_C"/>
    <property type="match status" value="1"/>
</dbReference>
<keyword evidence="1 5" id="KW-0436">Ligase</keyword>
<dbReference type="PANTHER" id="PTHR43352:SF1">
    <property type="entry name" value="ANTHRANILATE--COA LIGASE"/>
    <property type="match status" value="1"/>
</dbReference>
<dbReference type="Gene3D" id="3.30.300.30">
    <property type="match status" value="1"/>
</dbReference>
<dbReference type="RefSeq" id="WP_078763668.1">
    <property type="nucleotide sequence ID" value="NZ_FUWS01000014.1"/>
</dbReference>
<dbReference type="PANTHER" id="PTHR43352">
    <property type="entry name" value="ACETYL-COA SYNTHETASE"/>
    <property type="match status" value="1"/>
</dbReference>
<dbReference type="InterPro" id="IPR042099">
    <property type="entry name" value="ANL_N_sf"/>
</dbReference>
<proteinExistence type="predicted"/>